<dbReference type="EMBL" id="MU854142">
    <property type="protein sequence ID" value="KAK3933545.1"/>
    <property type="molecule type" value="Genomic_DNA"/>
</dbReference>
<keyword evidence="1" id="KW-0812">Transmembrane</keyword>
<evidence type="ECO:0000259" key="2">
    <source>
        <dbReference type="Pfam" id="PF21902"/>
    </source>
</evidence>
<dbReference type="Proteomes" id="UP001303473">
    <property type="component" value="Unassembled WGS sequence"/>
</dbReference>
<protein>
    <recommendedName>
        <fullName evidence="2">PTM1-like N-terminal domain-containing protein</fullName>
    </recommendedName>
</protein>
<keyword evidence="1" id="KW-1133">Transmembrane helix</keyword>
<feature type="transmembrane region" description="Helical" evidence="1">
    <location>
        <begin position="120"/>
        <end position="141"/>
    </location>
</feature>
<feature type="transmembrane region" description="Helical" evidence="1">
    <location>
        <begin position="239"/>
        <end position="263"/>
    </location>
</feature>
<feature type="transmembrane region" description="Helical" evidence="1">
    <location>
        <begin position="214"/>
        <end position="232"/>
    </location>
</feature>
<dbReference type="Pfam" id="PF21902">
    <property type="entry name" value="PTM1-like_N"/>
    <property type="match status" value="1"/>
</dbReference>
<dbReference type="AlphaFoldDB" id="A0AAN6RY63"/>
<dbReference type="InterPro" id="IPR053938">
    <property type="entry name" value="PTM1-like_N"/>
</dbReference>
<keyword evidence="4" id="KW-1185">Reference proteome</keyword>
<name>A0AAN6RY63_9PEZI</name>
<reference evidence="4" key="1">
    <citation type="journal article" date="2023" name="Mol. Phylogenet. Evol.">
        <title>Genome-scale phylogeny and comparative genomics of the fungal order Sordariales.</title>
        <authorList>
            <person name="Hensen N."/>
            <person name="Bonometti L."/>
            <person name="Westerberg I."/>
            <person name="Brannstrom I.O."/>
            <person name="Guillou S."/>
            <person name="Cros-Aarteil S."/>
            <person name="Calhoun S."/>
            <person name="Haridas S."/>
            <person name="Kuo A."/>
            <person name="Mondo S."/>
            <person name="Pangilinan J."/>
            <person name="Riley R."/>
            <person name="LaButti K."/>
            <person name="Andreopoulos B."/>
            <person name="Lipzen A."/>
            <person name="Chen C."/>
            <person name="Yan M."/>
            <person name="Daum C."/>
            <person name="Ng V."/>
            <person name="Clum A."/>
            <person name="Steindorff A."/>
            <person name="Ohm R.A."/>
            <person name="Martin F."/>
            <person name="Silar P."/>
            <person name="Natvig D.O."/>
            <person name="Lalanne C."/>
            <person name="Gautier V."/>
            <person name="Ament-Velasquez S.L."/>
            <person name="Kruys A."/>
            <person name="Hutchinson M.I."/>
            <person name="Powell A.J."/>
            <person name="Barry K."/>
            <person name="Miller A.N."/>
            <person name="Grigoriev I.V."/>
            <person name="Debuchy R."/>
            <person name="Gladieux P."/>
            <person name="Hiltunen Thoren M."/>
            <person name="Johannesson H."/>
        </authorList>
    </citation>
    <scope>NUCLEOTIDE SEQUENCE [LARGE SCALE GENOMIC DNA]</scope>
    <source>
        <strain evidence="4">CBS 340.73</strain>
    </source>
</reference>
<feature type="transmembrane region" description="Helical" evidence="1">
    <location>
        <begin position="153"/>
        <end position="175"/>
    </location>
</feature>
<proteinExistence type="predicted"/>
<keyword evidence="1" id="KW-0472">Membrane</keyword>
<feature type="transmembrane region" description="Helical" evidence="1">
    <location>
        <begin position="91"/>
        <end position="108"/>
    </location>
</feature>
<gene>
    <name evidence="3" type="ORF">QBC46DRAFT_433285</name>
</gene>
<accession>A0AAN6RY63</accession>
<comment type="caution">
    <text evidence="3">The sequence shown here is derived from an EMBL/GenBank/DDBJ whole genome shotgun (WGS) entry which is preliminary data.</text>
</comment>
<evidence type="ECO:0000313" key="3">
    <source>
        <dbReference type="EMBL" id="KAK3933545.1"/>
    </source>
</evidence>
<organism evidence="3 4">
    <name type="scientific">Diplogelasinospora grovesii</name>
    <dbReference type="NCBI Taxonomy" id="303347"/>
    <lineage>
        <taxon>Eukaryota</taxon>
        <taxon>Fungi</taxon>
        <taxon>Dikarya</taxon>
        <taxon>Ascomycota</taxon>
        <taxon>Pezizomycotina</taxon>
        <taxon>Sordariomycetes</taxon>
        <taxon>Sordariomycetidae</taxon>
        <taxon>Sordariales</taxon>
        <taxon>Diplogelasinosporaceae</taxon>
        <taxon>Diplogelasinospora</taxon>
    </lineage>
</organism>
<evidence type="ECO:0000256" key="1">
    <source>
        <dbReference type="SAM" id="Phobius"/>
    </source>
</evidence>
<sequence>MIRYFCDNETLSAGLCRQRDFGSFIGRTDLARSSVIVEAVHLQKLHEFLYQITQAGEYCVDIYGYDVEQFRAELDFHSPWGHLGASQVSKLALYWTMLALELLLLGLWTLNPGMGMTRRILALLILRIVADTATLVIGTQLNATGPGYSGSALAWFIVATPAAVWDAAISHSVLVKLDISTAAVVVVPAVQLGASLTAHAGFWFVDSKSGLTTLLRNIPATIIFVGYHAFAACHRQRRLFVILAAIGSVLMLSVDMLLLVSYLSSAGYGGDWLSKTWMFRWILVEEWRLCRAILDLGDLFLP</sequence>
<feature type="transmembrane region" description="Helical" evidence="1">
    <location>
        <begin position="182"/>
        <end position="202"/>
    </location>
</feature>
<feature type="domain" description="PTM1-like N-terminal" evidence="2">
    <location>
        <begin position="3"/>
        <end position="77"/>
    </location>
</feature>
<evidence type="ECO:0000313" key="4">
    <source>
        <dbReference type="Proteomes" id="UP001303473"/>
    </source>
</evidence>